<comment type="pathway">
    <text evidence="4">Glycan metabolism; N-glycan degradation.</text>
</comment>
<keyword evidence="13" id="KW-0325">Glycoprotein</keyword>
<comment type="similarity">
    <text evidence="16">Belongs to the glycosyl hydrolase 2 family. Beta-mannosidase B subfamily.</text>
</comment>
<dbReference type="EC" id="3.2.1.25" evidence="7"/>
<dbReference type="Pfam" id="PF22666">
    <property type="entry name" value="Glyco_hydro_2_N2"/>
    <property type="match status" value="1"/>
</dbReference>
<evidence type="ECO:0000259" key="23">
    <source>
        <dbReference type="Pfam" id="PF22666"/>
    </source>
</evidence>
<dbReference type="GO" id="GO:0006516">
    <property type="term" value="P:glycoprotein catabolic process"/>
    <property type="evidence" value="ECO:0007669"/>
    <property type="project" value="TreeGrafter"/>
</dbReference>
<feature type="domain" description="Glycoside hydrolase family 2 immunoglobulin-like beta-sandwich" evidence="19">
    <location>
        <begin position="226"/>
        <end position="333"/>
    </location>
</feature>
<dbReference type="EMBL" id="JACHEK010000004">
    <property type="protein sequence ID" value="MBB6144254.1"/>
    <property type="molecule type" value="Genomic_DNA"/>
</dbReference>
<proteinExistence type="inferred from homology"/>
<comment type="catalytic activity">
    <reaction evidence="1">
        <text>Hydrolysis of terminal, non-reducing beta-D-mannose residues in beta-D-mannosides.</text>
        <dbReference type="EC" id="3.2.1.25"/>
    </reaction>
</comment>
<dbReference type="SUPFAM" id="SSF49303">
    <property type="entry name" value="beta-Galactosidase/glucuronidase domain"/>
    <property type="match status" value="3"/>
</dbReference>
<dbReference type="AlphaFoldDB" id="A0A841K1Y6"/>
<evidence type="ECO:0000256" key="7">
    <source>
        <dbReference type="ARBA" id="ARBA00012754"/>
    </source>
</evidence>
<dbReference type="PANTHER" id="PTHR43730">
    <property type="entry name" value="BETA-MANNOSIDASE"/>
    <property type="match status" value="1"/>
</dbReference>
<evidence type="ECO:0000256" key="13">
    <source>
        <dbReference type="ARBA" id="ARBA00023180"/>
    </source>
</evidence>
<dbReference type="RefSeq" id="WP_050059097.1">
    <property type="nucleotide sequence ID" value="NZ_JACHEK010000004.1"/>
</dbReference>
<dbReference type="Gene3D" id="3.20.20.80">
    <property type="entry name" value="Glycosidases"/>
    <property type="match status" value="1"/>
</dbReference>
<dbReference type="InterPro" id="IPR006103">
    <property type="entry name" value="Glyco_hydro_2_cat"/>
</dbReference>
<dbReference type="InterPro" id="IPR050887">
    <property type="entry name" value="Beta-mannosidase_GH2"/>
</dbReference>
<evidence type="ECO:0000256" key="14">
    <source>
        <dbReference type="ARBA" id="ARBA00023295"/>
    </source>
</evidence>
<evidence type="ECO:0000256" key="10">
    <source>
        <dbReference type="ARBA" id="ARBA00022729"/>
    </source>
</evidence>
<feature type="domain" description="Glycoside hydrolase family 2 catalytic" evidence="20">
    <location>
        <begin position="351"/>
        <end position="466"/>
    </location>
</feature>
<name>A0A841K1Y6_9BACT</name>
<dbReference type="InterPro" id="IPR017853">
    <property type="entry name" value="GH"/>
</dbReference>
<keyword evidence="12" id="KW-1015">Disulfide bond</keyword>
<evidence type="ECO:0000256" key="8">
    <source>
        <dbReference type="ARBA" id="ARBA00015707"/>
    </source>
</evidence>
<comment type="subunit">
    <text evidence="5">Monomer.</text>
</comment>
<dbReference type="InterPro" id="IPR041625">
    <property type="entry name" value="Beta-mannosidase_Ig"/>
</dbReference>
<comment type="subcellular location">
    <subcellularLocation>
        <location evidence="3">Secreted</location>
    </subcellularLocation>
</comment>
<keyword evidence="10" id="KW-0732">Signal</keyword>
<dbReference type="GO" id="GO:0005975">
    <property type="term" value="P:carbohydrate metabolic process"/>
    <property type="evidence" value="ECO:0007669"/>
    <property type="project" value="InterPro"/>
</dbReference>
<evidence type="ECO:0000313" key="25">
    <source>
        <dbReference type="Proteomes" id="UP000538666"/>
    </source>
</evidence>
<dbReference type="InterPro" id="IPR054593">
    <property type="entry name" value="Beta-mannosidase-like_N2"/>
</dbReference>
<accession>A0A841K1Y6</accession>
<dbReference type="InterPro" id="IPR006102">
    <property type="entry name" value="Ig-like_GH2"/>
</dbReference>
<keyword evidence="11 24" id="KW-0378">Hydrolase</keyword>
<protein>
    <recommendedName>
        <fullName evidence="8">Beta-mannosidase</fullName>
        <ecNumber evidence="7">3.2.1.25</ecNumber>
    </recommendedName>
    <alternativeName>
        <fullName evidence="17">Beta-mannosidase B</fullName>
    </alternativeName>
    <alternativeName>
        <fullName evidence="15">Lysosomal beta A mannosidase</fullName>
    </alternativeName>
    <alternativeName>
        <fullName evidence="18">Mannanase B</fullName>
    </alternativeName>
</protein>
<comment type="function">
    <text evidence="2">Exoglycosidase that cleaves the single beta-linked mannose residue from the non-reducing end of all N-linked glycoprotein oligosaccharides.</text>
</comment>
<evidence type="ECO:0000256" key="18">
    <source>
        <dbReference type="ARBA" id="ARBA00041614"/>
    </source>
</evidence>
<sequence>MIVRALLLSLIVLHPGSRAVGELRHRERIPLERSWSFRQLAGDGMVESQGDHPPSMEGGWMTATVPGDVHLDLLKNGKVQDPFYRDNEATQQWIEKAGWEYRSSINATKDVLSREHIDLVFEGLDTACTIYLNGQRIASPDNMFREWRIDAKPLLHAGANELRIVFPAPMKAAEAVAEKDPWHSRTHTDPKGYIRKAVYEFGWDWGPRFATSGVYRPAYLEVWDDARVKDVFVQQEDVAPASAHLDIHTEVLAAKEIKALVSIDYGLKEEDQHTQRMITLAPGTNRISIPVELVHPQLWYPSGYGAQPIYRFHVSVKEDGQEVDAKDVKTGLRSVVLRRELDQWGRSFEFVVNGIPIFAKGADIIPFDSFPSRVTNEKYQRILQSARDANMNMVRLWGGGYYETQEFYDLCDELGLMVFHDLMFGNNWQPGTYQFKQEIEREAEFQITRLRNHPSIVLWDGNNETESLRDWNGNGQLPAPVHERIWEDYLTEFSGILARTEARLDPQTPYWPSTPSADYEELSDAYQSGDNHDWSIWHGNADFEEFEKRPWRFVSEYGFQSFPEMKTIESFTTPEDRASIFTPVMLAHQKNGGGNKIIEDYMTRYFGEPKNFASFLYASQVLQAEGIKVGAEAFRRARPRTMGSLFWQLNDCWPVASWSSIDYYGRWKALQYYARRFYAPVLVSPHLDGGTLSVYIVSDKTAPLDGTLRLRIMDFSGKIIKETNQPIRIEPLASKIYQQLPMVELSAGNPDWSRLVGEADLTVGGQKVSTNLVYFVPSKKIQLPAASITSSIQQAGDGFDVTLSSPVLARSTYLSFGQLDVDFSDNYIDLLPAEPRMIHVTSNATLSDLKAHMKIITLVDAFSPPIVGK</sequence>
<evidence type="ECO:0000259" key="22">
    <source>
        <dbReference type="Pfam" id="PF17786"/>
    </source>
</evidence>
<dbReference type="InterPro" id="IPR041447">
    <property type="entry name" value="Mannosidase_ig"/>
</dbReference>
<evidence type="ECO:0000256" key="17">
    <source>
        <dbReference type="ARBA" id="ARBA00041069"/>
    </source>
</evidence>
<dbReference type="Pfam" id="PF17753">
    <property type="entry name" value="Ig_mannosidase"/>
    <property type="match status" value="1"/>
</dbReference>
<evidence type="ECO:0000256" key="3">
    <source>
        <dbReference type="ARBA" id="ARBA00004613"/>
    </source>
</evidence>
<dbReference type="InterPro" id="IPR013783">
    <property type="entry name" value="Ig-like_fold"/>
</dbReference>
<dbReference type="OrthoDB" id="9801077at2"/>
<evidence type="ECO:0000256" key="11">
    <source>
        <dbReference type="ARBA" id="ARBA00022801"/>
    </source>
</evidence>
<evidence type="ECO:0000256" key="16">
    <source>
        <dbReference type="ARBA" id="ARBA00038429"/>
    </source>
</evidence>
<dbReference type="Proteomes" id="UP000538666">
    <property type="component" value="Unassembled WGS sequence"/>
</dbReference>
<evidence type="ECO:0000259" key="19">
    <source>
        <dbReference type="Pfam" id="PF00703"/>
    </source>
</evidence>
<evidence type="ECO:0000256" key="9">
    <source>
        <dbReference type="ARBA" id="ARBA00022525"/>
    </source>
</evidence>
<keyword evidence="14 24" id="KW-0326">Glycosidase</keyword>
<evidence type="ECO:0000256" key="1">
    <source>
        <dbReference type="ARBA" id="ARBA00000829"/>
    </source>
</evidence>
<evidence type="ECO:0000259" key="20">
    <source>
        <dbReference type="Pfam" id="PF02836"/>
    </source>
</evidence>
<dbReference type="InterPro" id="IPR036156">
    <property type="entry name" value="Beta-gal/glucu_dom_sf"/>
</dbReference>
<evidence type="ECO:0000256" key="15">
    <source>
        <dbReference type="ARBA" id="ARBA00032581"/>
    </source>
</evidence>
<feature type="domain" description="Beta-mannosidase Ig-fold" evidence="21">
    <location>
        <begin position="783"/>
        <end position="860"/>
    </location>
</feature>
<comment type="caution">
    <text evidence="24">The sequence shown here is derived from an EMBL/GenBank/DDBJ whole genome shotgun (WGS) entry which is preliminary data.</text>
</comment>
<evidence type="ECO:0000256" key="6">
    <source>
        <dbReference type="ARBA" id="ARBA00011738"/>
    </source>
</evidence>
<dbReference type="FunFam" id="3.20.20.80:FF:000050">
    <property type="entry name" value="Beta-mannosidase B"/>
    <property type="match status" value="1"/>
</dbReference>
<evidence type="ECO:0000256" key="5">
    <source>
        <dbReference type="ARBA" id="ARBA00011245"/>
    </source>
</evidence>
<evidence type="ECO:0000256" key="12">
    <source>
        <dbReference type="ARBA" id="ARBA00023157"/>
    </source>
</evidence>
<dbReference type="InterPro" id="IPR008979">
    <property type="entry name" value="Galactose-bd-like_sf"/>
</dbReference>
<dbReference type="Pfam" id="PF00703">
    <property type="entry name" value="Glyco_hydro_2"/>
    <property type="match status" value="1"/>
</dbReference>
<evidence type="ECO:0000259" key="21">
    <source>
        <dbReference type="Pfam" id="PF17753"/>
    </source>
</evidence>
<dbReference type="Gene3D" id="2.60.120.260">
    <property type="entry name" value="Galactose-binding domain-like"/>
    <property type="match status" value="1"/>
</dbReference>
<reference evidence="24 25" key="1">
    <citation type="submission" date="2020-08" db="EMBL/GenBank/DDBJ databases">
        <title>Genomic Encyclopedia of Type Strains, Phase IV (KMG-IV): sequencing the most valuable type-strain genomes for metagenomic binning, comparative biology and taxonomic classification.</title>
        <authorList>
            <person name="Goeker M."/>
        </authorList>
    </citation>
    <scope>NUCLEOTIDE SEQUENCE [LARGE SCALE GENOMIC DNA]</scope>
    <source>
        <strain evidence="24 25">DSM 103733</strain>
    </source>
</reference>
<comment type="subunit">
    <text evidence="6">Homodimer.</text>
</comment>
<dbReference type="GO" id="GO:0005576">
    <property type="term" value="C:extracellular region"/>
    <property type="evidence" value="ECO:0007669"/>
    <property type="project" value="UniProtKB-SubCell"/>
</dbReference>
<dbReference type="GO" id="GO:0004567">
    <property type="term" value="F:beta-mannosidase activity"/>
    <property type="evidence" value="ECO:0007669"/>
    <property type="project" value="UniProtKB-EC"/>
</dbReference>
<feature type="domain" description="Beta-mannosidase-like galactose-binding" evidence="23">
    <location>
        <begin position="35"/>
        <end position="216"/>
    </location>
</feature>
<dbReference type="Pfam" id="PF02836">
    <property type="entry name" value="Glyco_hydro_2_C"/>
    <property type="match status" value="1"/>
</dbReference>
<dbReference type="SUPFAM" id="SSF51445">
    <property type="entry name" value="(Trans)glycosidases"/>
    <property type="match status" value="1"/>
</dbReference>
<evidence type="ECO:0000313" key="24">
    <source>
        <dbReference type="EMBL" id="MBB6144254.1"/>
    </source>
</evidence>
<evidence type="ECO:0000256" key="2">
    <source>
        <dbReference type="ARBA" id="ARBA00003150"/>
    </source>
</evidence>
<keyword evidence="9" id="KW-0964">Secreted</keyword>
<keyword evidence="25" id="KW-1185">Reference proteome</keyword>
<dbReference type="SUPFAM" id="SSF49785">
    <property type="entry name" value="Galactose-binding domain-like"/>
    <property type="match status" value="1"/>
</dbReference>
<feature type="domain" description="Mannosidase Ig/CBM-like" evidence="22">
    <location>
        <begin position="690"/>
        <end position="779"/>
    </location>
</feature>
<dbReference type="PANTHER" id="PTHR43730:SF1">
    <property type="entry name" value="BETA-MANNOSIDASE"/>
    <property type="match status" value="1"/>
</dbReference>
<organism evidence="24 25">
    <name type="scientific">Silvibacterium bohemicum</name>
    <dbReference type="NCBI Taxonomy" id="1577686"/>
    <lineage>
        <taxon>Bacteria</taxon>
        <taxon>Pseudomonadati</taxon>
        <taxon>Acidobacteriota</taxon>
        <taxon>Terriglobia</taxon>
        <taxon>Terriglobales</taxon>
        <taxon>Acidobacteriaceae</taxon>
        <taxon>Silvibacterium</taxon>
    </lineage>
</organism>
<evidence type="ECO:0000256" key="4">
    <source>
        <dbReference type="ARBA" id="ARBA00004740"/>
    </source>
</evidence>
<dbReference type="Gene3D" id="2.60.40.10">
    <property type="entry name" value="Immunoglobulins"/>
    <property type="match status" value="3"/>
</dbReference>
<gene>
    <name evidence="24" type="ORF">HNQ77_002206</name>
</gene>
<dbReference type="Pfam" id="PF17786">
    <property type="entry name" value="Mannosidase_ig"/>
    <property type="match status" value="1"/>
</dbReference>